<gene>
    <name evidence="2" type="ORF">ILEXP_LOCUS35705</name>
</gene>
<feature type="compositionally biased region" description="Polar residues" evidence="1">
    <location>
        <begin position="74"/>
        <end position="83"/>
    </location>
</feature>
<comment type="caution">
    <text evidence="2">The sequence shown here is derived from an EMBL/GenBank/DDBJ whole genome shotgun (WGS) entry which is preliminary data.</text>
</comment>
<dbReference type="AlphaFoldDB" id="A0ABC8TAQ4"/>
<name>A0ABC8TAQ4_9AQUA</name>
<dbReference type="EMBL" id="CAUOFW020004613">
    <property type="protein sequence ID" value="CAK9166485.1"/>
    <property type="molecule type" value="Genomic_DNA"/>
</dbReference>
<organism evidence="2 3">
    <name type="scientific">Ilex paraguariensis</name>
    <name type="common">yerba mate</name>
    <dbReference type="NCBI Taxonomy" id="185542"/>
    <lineage>
        <taxon>Eukaryota</taxon>
        <taxon>Viridiplantae</taxon>
        <taxon>Streptophyta</taxon>
        <taxon>Embryophyta</taxon>
        <taxon>Tracheophyta</taxon>
        <taxon>Spermatophyta</taxon>
        <taxon>Magnoliopsida</taxon>
        <taxon>eudicotyledons</taxon>
        <taxon>Gunneridae</taxon>
        <taxon>Pentapetalae</taxon>
        <taxon>asterids</taxon>
        <taxon>campanulids</taxon>
        <taxon>Aquifoliales</taxon>
        <taxon>Aquifoliaceae</taxon>
        <taxon>Ilex</taxon>
    </lineage>
</organism>
<feature type="compositionally biased region" description="Basic residues" evidence="1">
    <location>
        <begin position="61"/>
        <end position="70"/>
    </location>
</feature>
<protein>
    <submittedName>
        <fullName evidence="2">Uncharacterized protein</fullName>
    </submittedName>
</protein>
<keyword evidence="3" id="KW-1185">Reference proteome</keyword>
<sequence length="99" mass="11112">MLVNSNRDYDLELDEIPRDENPLAIVNLEEDAKEVMPKEVILQEVMSNEVLPLESIPKKAPKRGIRRTLRRSSSDIPSLSGANPSKKGKKKSLLVTLMS</sequence>
<evidence type="ECO:0000313" key="3">
    <source>
        <dbReference type="Proteomes" id="UP001642360"/>
    </source>
</evidence>
<dbReference type="Proteomes" id="UP001642360">
    <property type="component" value="Unassembled WGS sequence"/>
</dbReference>
<feature type="region of interest" description="Disordered" evidence="1">
    <location>
        <begin position="61"/>
        <end position="99"/>
    </location>
</feature>
<evidence type="ECO:0000256" key="1">
    <source>
        <dbReference type="SAM" id="MobiDB-lite"/>
    </source>
</evidence>
<reference evidence="2 3" key="1">
    <citation type="submission" date="2024-02" db="EMBL/GenBank/DDBJ databases">
        <authorList>
            <person name="Vignale AGUSTIN F."/>
            <person name="Sosa J E."/>
            <person name="Modenutti C."/>
        </authorList>
    </citation>
    <scope>NUCLEOTIDE SEQUENCE [LARGE SCALE GENOMIC DNA]</scope>
</reference>
<evidence type="ECO:0000313" key="2">
    <source>
        <dbReference type="EMBL" id="CAK9166485.1"/>
    </source>
</evidence>
<proteinExistence type="predicted"/>
<accession>A0ABC8TAQ4</accession>